<dbReference type="CDD" id="cd00037">
    <property type="entry name" value="CLECT"/>
    <property type="match status" value="1"/>
</dbReference>
<dbReference type="PROSITE" id="PS50041">
    <property type="entry name" value="C_TYPE_LECTIN_2"/>
    <property type="match status" value="1"/>
</dbReference>
<dbReference type="Pfam" id="PF00059">
    <property type="entry name" value="Lectin_C"/>
    <property type="match status" value="1"/>
</dbReference>
<evidence type="ECO:0000259" key="2">
    <source>
        <dbReference type="PROSITE" id="PS50041"/>
    </source>
</evidence>
<dbReference type="OrthoDB" id="7357196at2759"/>
<evidence type="ECO:0000256" key="1">
    <source>
        <dbReference type="SAM" id="SignalP"/>
    </source>
</evidence>
<keyword evidence="4" id="KW-1185">Reference proteome</keyword>
<feature type="chain" id="PRO_5037320065" description="C-type lectin domain-containing protein" evidence="1">
    <location>
        <begin position="18"/>
        <end position="172"/>
    </location>
</feature>
<protein>
    <recommendedName>
        <fullName evidence="2">C-type lectin domain-containing protein</fullName>
    </recommendedName>
</protein>
<dbReference type="Proteomes" id="UP000887568">
    <property type="component" value="Unplaced"/>
</dbReference>
<dbReference type="SMART" id="SM00034">
    <property type="entry name" value="CLECT"/>
    <property type="match status" value="1"/>
</dbReference>
<evidence type="ECO:0000313" key="4">
    <source>
        <dbReference type="Proteomes" id="UP000887568"/>
    </source>
</evidence>
<dbReference type="InterPro" id="IPR016186">
    <property type="entry name" value="C-type_lectin-like/link_sf"/>
</dbReference>
<keyword evidence="1" id="KW-0732">Signal</keyword>
<dbReference type="GeneID" id="119739111"/>
<dbReference type="EnsemblMetazoa" id="XM_038213941.1">
    <property type="protein sequence ID" value="XP_038069869.1"/>
    <property type="gene ID" value="LOC119739111"/>
</dbReference>
<evidence type="ECO:0000313" key="3">
    <source>
        <dbReference type="EnsemblMetazoa" id="XP_038069869.1"/>
    </source>
</evidence>
<sequence length="172" mass="18753">MESLVVLLLFCFGIASCTNCQDGESFDQTRYCLVDGFMPWVNATAACSRMGGSLAVPNSPAEQTFLYDFAAQRFGRSNGIWIDCNTQSMHADGTPCEYTNFQNTPGDSDTDAGQGNAASCVQMYLYSGNWFAIGCSSVFFAICELPFLEESTEKILPSMVCMEFGADGRLHP</sequence>
<dbReference type="PANTHER" id="PTHR22803">
    <property type="entry name" value="MANNOSE, PHOSPHOLIPASE, LECTIN RECEPTOR RELATED"/>
    <property type="match status" value="1"/>
</dbReference>
<dbReference type="AlphaFoldDB" id="A0A914B252"/>
<dbReference type="InterPro" id="IPR001304">
    <property type="entry name" value="C-type_lectin-like"/>
</dbReference>
<reference evidence="3" key="1">
    <citation type="submission" date="2022-11" db="UniProtKB">
        <authorList>
            <consortium name="EnsemblMetazoa"/>
        </authorList>
    </citation>
    <scope>IDENTIFICATION</scope>
</reference>
<name>A0A914B252_PATMI</name>
<dbReference type="SUPFAM" id="SSF56436">
    <property type="entry name" value="C-type lectin-like"/>
    <property type="match status" value="1"/>
</dbReference>
<feature type="domain" description="C-type lectin" evidence="2">
    <location>
        <begin position="26"/>
        <end position="144"/>
    </location>
</feature>
<feature type="signal peptide" evidence="1">
    <location>
        <begin position="1"/>
        <end position="17"/>
    </location>
</feature>
<organism evidence="3 4">
    <name type="scientific">Patiria miniata</name>
    <name type="common">Bat star</name>
    <name type="synonym">Asterina miniata</name>
    <dbReference type="NCBI Taxonomy" id="46514"/>
    <lineage>
        <taxon>Eukaryota</taxon>
        <taxon>Metazoa</taxon>
        <taxon>Echinodermata</taxon>
        <taxon>Eleutherozoa</taxon>
        <taxon>Asterozoa</taxon>
        <taxon>Asteroidea</taxon>
        <taxon>Valvatacea</taxon>
        <taxon>Valvatida</taxon>
        <taxon>Asterinidae</taxon>
        <taxon>Patiria</taxon>
    </lineage>
</organism>
<dbReference type="InterPro" id="IPR050111">
    <property type="entry name" value="C-type_lectin/snaclec_domain"/>
</dbReference>
<proteinExistence type="predicted"/>
<accession>A0A914B252</accession>
<dbReference type="InterPro" id="IPR016187">
    <property type="entry name" value="CTDL_fold"/>
</dbReference>
<dbReference type="Gene3D" id="3.10.100.10">
    <property type="entry name" value="Mannose-Binding Protein A, subunit A"/>
    <property type="match status" value="1"/>
</dbReference>
<dbReference type="RefSeq" id="XP_038069869.1">
    <property type="nucleotide sequence ID" value="XM_038213941.1"/>
</dbReference>